<feature type="region of interest" description="Disordered" evidence="1">
    <location>
        <begin position="18"/>
        <end position="48"/>
    </location>
</feature>
<comment type="caution">
    <text evidence="2">The sequence shown here is derived from an EMBL/GenBank/DDBJ whole genome shotgun (WGS) entry which is preliminary data.</text>
</comment>
<evidence type="ECO:0000313" key="3">
    <source>
        <dbReference type="Proteomes" id="UP000489600"/>
    </source>
</evidence>
<gene>
    <name evidence="2" type="ORF">ANE_LOCUS20588</name>
</gene>
<evidence type="ECO:0000256" key="1">
    <source>
        <dbReference type="SAM" id="MobiDB-lite"/>
    </source>
</evidence>
<dbReference type="Proteomes" id="UP000489600">
    <property type="component" value="Unassembled WGS sequence"/>
</dbReference>
<dbReference type="AlphaFoldDB" id="A0A565C967"/>
<sequence>MKVCCVDQNEDIKRDIKFSHGGESSLNRHDDFDANDDEREEKERETHGLEKRLSPNAVVLTDFVVLASVDFVIVEVFEEFCYGLTCDYEDD</sequence>
<organism evidence="2 3">
    <name type="scientific">Arabis nemorensis</name>
    <dbReference type="NCBI Taxonomy" id="586526"/>
    <lineage>
        <taxon>Eukaryota</taxon>
        <taxon>Viridiplantae</taxon>
        <taxon>Streptophyta</taxon>
        <taxon>Embryophyta</taxon>
        <taxon>Tracheophyta</taxon>
        <taxon>Spermatophyta</taxon>
        <taxon>Magnoliopsida</taxon>
        <taxon>eudicotyledons</taxon>
        <taxon>Gunneridae</taxon>
        <taxon>Pentapetalae</taxon>
        <taxon>rosids</taxon>
        <taxon>malvids</taxon>
        <taxon>Brassicales</taxon>
        <taxon>Brassicaceae</taxon>
        <taxon>Arabideae</taxon>
        <taxon>Arabis</taxon>
    </lineage>
</organism>
<name>A0A565C967_9BRAS</name>
<feature type="compositionally biased region" description="Basic and acidic residues" evidence="1">
    <location>
        <begin position="18"/>
        <end position="32"/>
    </location>
</feature>
<accession>A0A565C967</accession>
<reference evidence="2" key="1">
    <citation type="submission" date="2019-07" db="EMBL/GenBank/DDBJ databases">
        <authorList>
            <person name="Dittberner H."/>
        </authorList>
    </citation>
    <scope>NUCLEOTIDE SEQUENCE [LARGE SCALE GENOMIC DNA]</scope>
</reference>
<protein>
    <submittedName>
        <fullName evidence="2">Uncharacterized protein</fullName>
    </submittedName>
</protein>
<proteinExistence type="predicted"/>
<evidence type="ECO:0000313" key="2">
    <source>
        <dbReference type="EMBL" id="VVB10144.1"/>
    </source>
</evidence>
<dbReference type="EMBL" id="CABITT030000007">
    <property type="protein sequence ID" value="VVB10144.1"/>
    <property type="molecule type" value="Genomic_DNA"/>
</dbReference>
<keyword evidence="3" id="KW-1185">Reference proteome</keyword>